<sequence length="65" mass="7308">MKLLFTHSSQRDLVRLRDFIAETNSQAARHISQRLVTSINRLADQPETGIDVEELSGTLDLITAD</sequence>
<organism evidence="2">
    <name type="scientific">marine sediment metagenome</name>
    <dbReference type="NCBI Taxonomy" id="412755"/>
    <lineage>
        <taxon>unclassified sequences</taxon>
        <taxon>metagenomes</taxon>
        <taxon>ecological metagenomes</taxon>
    </lineage>
</organism>
<accession>X1AG78</accession>
<dbReference type="Pfam" id="PF05016">
    <property type="entry name" value="ParE_toxin"/>
    <property type="match status" value="1"/>
</dbReference>
<reference evidence="2" key="1">
    <citation type="journal article" date="2014" name="Front. Microbiol.">
        <title>High frequency of phylogenetically diverse reductive dehalogenase-homologous genes in deep subseafloor sedimentary metagenomes.</title>
        <authorList>
            <person name="Kawai M."/>
            <person name="Futagami T."/>
            <person name="Toyoda A."/>
            <person name="Takaki Y."/>
            <person name="Nishi S."/>
            <person name="Hori S."/>
            <person name="Arai W."/>
            <person name="Tsubouchi T."/>
            <person name="Morono Y."/>
            <person name="Uchiyama I."/>
            <person name="Ito T."/>
            <person name="Fujiyama A."/>
            <person name="Inagaki F."/>
            <person name="Takami H."/>
        </authorList>
    </citation>
    <scope>NUCLEOTIDE SEQUENCE</scope>
    <source>
        <strain evidence="2">Expedition CK06-06</strain>
    </source>
</reference>
<dbReference type="Gene3D" id="3.30.2310.20">
    <property type="entry name" value="RelE-like"/>
    <property type="match status" value="1"/>
</dbReference>
<name>X1AG78_9ZZZZ</name>
<evidence type="ECO:0000313" key="2">
    <source>
        <dbReference type="EMBL" id="GAG80929.1"/>
    </source>
</evidence>
<evidence type="ECO:0008006" key="3">
    <source>
        <dbReference type="Google" id="ProtNLM"/>
    </source>
</evidence>
<keyword evidence="1" id="KW-1277">Toxin-antitoxin system</keyword>
<dbReference type="InterPro" id="IPR007712">
    <property type="entry name" value="RelE/ParE_toxin"/>
</dbReference>
<dbReference type="EMBL" id="BART01009785">
    <property type="protein sequence ID" value="GAG80929.1"/>
    <property type="molecule type" value="Genomic_DNA"/>
</dbReference>
<gene>
    <name evidence="2" type="ORF">S01H4_21572</name>
</gene>
<proteinExistence type="predicted"/>
<evidence type="ECO:0000256" key="1">
    <source>
        <dbReference type="ARBA" id="ARBA00022649"/>
    </source>
</evidence>
<dbReference type="InterPro" id="IPR035093">
    <property type="entry name" value="RelE/ParE_toxin_dom_sf"/>
</dbReference>
<dbReference type="AlphaFoldDB" id="X1AG78"/>
<comment type="caution">
    <text evidence="2">The sequence shown here is derived from an EMBL/GenBank/DDBJ whole genome shotgun (WGS) entry which is preliminary data.</text>
</comment>
<protein>
    <recommendedName>
        <fullName evidence="3">Plasmid stabilization system protein</fullName>
    </recommendedName>
</protein>